<dbReference type="AlphaFoldDB" id="A0A9X4XJJ9"/>
<organism evidence="1 2">
    <name type="scientific">Turicibacter sanguinis</name>
    <dbReference type="NCBI Taxonomy" id="154288"/>
    <lineage>
        <taxon>Bacteria</taxon>
        <taxon>Bacillati</taxon>
        <taxon>Bacillota</taxon>
        <taxon>Erysipelotrichia</taxon>
        <taxon>Erysipelotrichales</taxon>
        <taxon>Turicibacteraceae</taxon>
        <taxon>Turicibacter</taxon>
    </lineage>
</organism>
<dbReference type="EMBL" id="WMQE01000033">
    <property type="protein sequence ID" value="MTK22252.1"/>
    <property type="molecule type" value="Genomic_DNA"/>
</dbReference>
<protein>
    <submittedName>
        <fullName evidence="1">Uncharacterized protein</fullName>
    </submittedName>
</protein>
<comment type="caution">
    <text evidence="1">The sequence shown here is derived from an EMBL/GenBank/DDBJ whole genome shotgun (WGS) entry which is preliminary data.</text>
</comment>
<accession>A0A9X4XJJ9</accession>
<proteinExistence type="predicted"/>
<dbReference type="Proteomes" id="UP000487649">
    <property type="component" value="Unassembled WGS sequence"/>
</dbReference>
<name>A0A9X4XJJ9_9FIRM</name>
<reference evidence="1 2" key="1">
    <citation type="journal article" date="2019" name="Nat. Med.">
        <title>A library of human gut bacterial isolates paired with longitudinal multiomics data enables mechanistic microbiome research.</title>
        <authorList>
            <person name="Poyet M."/>
            <person name="Groussin M."/>
            <person name="Gibbons S.M."/>
            <person name="Avila-Pacheco J."/>
            <person name="Jiang X."/>
            <person name="Kearney S.M."/>
            <person name="Perrotta A.R."/>
            <person name="Berdy B."/>
            <person name="Zhao S."/>
            <person name="Lieberman T.D."/>
            <person name="Swanson P.K."/>
            <person name="Smith M."/>
            <person name="Roesemann S."/>
            <person name="Alexander J.E."/>
            <person name="Rich S.A."/>
            <person name="Livny J."/>
            <person name="Vlamakis H."/>
            <person name="Clish C."/>
            <person name="Bullock K."/>
            <person name="Deik A."/>
            <person name="Scott J."/>
            <person name="Pierce K.A."/>
            <person name="Xavier R.J."/>
            <person name="Alm E.J."/>
        </authorList>
    </citation>
    <scope>NUCLEOTIDE SEQUENCE [LARGE SCALE GENOMIC DNA]</scope>
    <source>
        <strain evidence="1 2">BIOML-A198</strain>
    </source>
</reference>
<gene>
    <name evidence="1" type="ORF">GMA92_12610</name>
</gene>
<evidence type="ECO:0000313" key="1">
    <source>
        <dbReference type="EMBL" id="MTK22252.1"/>
    </source>
</evidence>
<evidence type="ECO:0000313" key="2">
    <source>
        <dbReference type="Proteomes" id="UP000487649"/>
    </source>
</evidence>
<sequence length="209" mass="24685">MNGLEAIELMKQGSQVSDGEYVYKIENNLVLVRSLNGKLFNIDNSFDFTSEYEEYIEPKPLTGWERVDGKMYNVIVVNDLGESMECGQSKDYMYYKQANYFSTKEKAEEIIFKQTLFRKLQRFSDENGGNEIDWNNEIKMKWGIWYNHKYEELASCPYVYGQAFGQVYFISEEVAEKAIELFRDELIKYFTHDWSGKDETPINLNSEER</sequence>